<feature type="transmembrane region" description="Helical" evidence="8">
    <location>
        <begin position="67"/>
        <end position="90"/>
    </location>
</feature>
<keyword evidence="7" id="KW-0275">Fatty acid biosynthesis</keyword>
<dbReference type="EnsemblPlants" id="QL10p051342:mrna">
    <property type="protein sequence ID" value="QL10p051342:mrna"/>
    <property type="gene ID" value="QL10p051342"/>
</dbReference>
<organism evidence="10 11">
    <name type="scientific">Quercus lobata</name>
    <name type="common">Valley oak</name>
    <dbReference type="NCBI Taxonomy" id="97700"/>
    <lineage>
        <taxon>Eukaryota</taxon>
        <taxon>Viridiplantae</taxon>
        <taxon>Streptophyta</taxon>
        <taxon>Embryophyta</taxon>
        <taxon>Tracheophyta</taxon>
        <taxon>Spermatophyta</taxon>
        <taxon>Magnoliopsida</taxon>
        <taxon>eudicotyledons</taxon>
        <taxon>Gunneridae</taxon>
        <taxon>Pentapetalae</taxon>
        <taxon>rosids</taxon>
        <taxon>fabids</taxon>
        <taxon>Fagales</taxon>
        <taxon>Fagaceae</taxon>
        <taxon>Quercus</taxon>
    </lineage>
</organism>
<evidence type="ECO:0000313" key="11">
    <source>
        <dbReference type="Proteomes" id="UP000594261"/>
    </source>
</evidence>
<dbReference type="EMBL" id="LRBV02000010">
    <property type="status" value="NOT_ANNOTATED_CDS"/>
    <property type="molecule type" value="Genomic_DNA"/>
</dbReference>
<proteinExistence type="inferred from homology"/>
<dbReference type="Proteomes" id="UP000594261">
    <property type="component" value="Chromosome 10"/>
</dbReference>
<dbReference type="InterPro" id="IPR021863">
    <property type="entry name" value="FAS_N"/>
</dbReference>
<keyword evidence="8" id="KW-0472">Membrane</keyword>
<keyword evidence="8" id="KW-0812">Transmembrane</keyword>
<protein>
    <recommendedName>
        <fullName evidence="9">Fatty acid desaturase N-terminal domain-containing protein</fullName>
    </recommendedName>
</protein>
<evidence type="ECO:0000256" key="2">
    <source>
        <dbReference type="ARBA" id="ARBA00009295"/>
    </source>
</evidence>
<evidence type="ECO:0000256" key="7">
    <source>
        <dbReference type="ARBA" id="ARBA00023160"/>
    </source>
</evidence>
<feature type="domain" description="Fatty acid desaturase N-terminal" evidence="9">
    <location>
        <begin position="7"/>
        <end position="74"/>
    </location>
</feature>
<comment type="similarity">
    <text evidence="2">Belongs to the fatty acid desaturase type 1 family.</text>
</comment>
<dbReference type="AlphaFoldDB" id="A0A7N2MS97"/>
<dbReference type="InParanoid" id="A0A7N2MS97"/>
<evidence type="ECO:0000256" key="1">
    <source>
        <dbReference type="ARBA" id="ARBA00004370"/>
    </source>
</evidence>
<evidence type="ECO:0000256" key="5">
    <source>
        <dbReference type="ARBA" id="ARBA00023002"/>
    </source>
</evidence>
<keyword evidence="5" id="KW-0560">Oxidoreductase</keyword>
<accession>A0A7N2MS97</accession>
<keyword evidence="8" id="KW-1133">Transmembrane helix</keyword>
<evidence type="ECO:0000259" key="9">
    <source>
        <dbReference type="Pfam" id="PF11960"/>
    </source>
</evidence>
<comment type="subcellular location">
    <subcellularLocation>
        <location evidence="1">Membrane</location>
    </subcellularLocation>
</comment>
<dbReference type="GO" id="GO:0006633">
    <property type="term" value="P:fatty acid biosynthetic process"/>
    <property type="evidence" value="ECO:0007669"/>
    <property type="project" value="UniProtKB-KW"/>
</dbReference>
<keyword evidence="6" id="KW-0443">Lipid metabolism</keyword>
<dbReference type="PANTHER" id="PTHR32100">
    <property type="entry name" value="OMEGA-6 FATTY ACID DESATURASE, CHLOROPLASTIC"/>
    <property type="match status" value="1"/>
</dbReference>
<evidence type="ECO:0000256" key="3">
    <source>
        <dbReference type="ARBA" id="ARBA00022516"/>
    </source>
</evidence>
<dbReference type="InterPro" id="IPR012171">
    <property type="entry name" value="Fatty_acid_desaturase"/>
</dbReference>
<sequence>MKEPVVEEMQRHVAHTNGVNGVGEKDGFNPSAQPPFKIASTRAAIPKNCWVKNPWSLLPSHFTRDEFAVFVLAAATIYFINCWSFWPLYWAAQRTMFWAIVVLGHDCGHGSFVVVALAAAAIYFNTRSFRPLYWAAQGTMFWAIFVLGHDWRISLRTHHLNYGSVENDKSWVPVLSLIHYFKKKKKNALINHEREYNEYMELNF</sequence>
<keyword evidence="4" id="KW-0276">Fatty acid metabolism</keyword>
<evidence type="ECO:0000313" key="10">
    <source>
        <dbReference type="EnsemblPlants" id="QL10p051342:mrna"/>
    </source>
</evidence>
<dbReference type="GO" id="GO:0016020">
    <property type="term" value="C:membrane"/>
    <property type="evidence" value="ECO:0007669"/>
    <property type="project" value="UniProtKB-SubCell"/>
</dbReference>
<evidence type="ECO:0000256" key="6">
    <source>
        <dbReference type="ARBA" id="ARBA00023098"/>
    </source>
</evidence>
<evidence type="ECO:0000256" key="8">
    <source>
        <dbReference type="SAM" id="Phobius"/>
    </source>
</evidence>
<feature type="transmembrane region" description="Helical" evidence="8">
    <location>
        <begin position="97"/>
        <end position="125"/>
    </location>
</feature>
<keyword evidence="3" id="KW-0444">Lipid biosynthesis</keyword>
<dbReference type="GO" id="GO:0016717">
    <property type="term" value="F:oxidoreductase activity, acting on paired donors, with oxidation of a pair of donors resulting in the reduction of molecular oxygen to two molecules of water"/>
    <property type="evidence" value="ECO:0007669"/>
    <property type="project" value="InterPro"/>
</dbReference>
<reference evidence="10" key="2">
    <citation type="submission" date="2021-01" db="UniProtKB">
        <authorList>
            <consortium name="EnsemblPlants"/>
        </authorList>
    </citation>
    <scope>IDENTIFICATION</scope>
</reference>
<feature type="transmembrane region" description="Helical" evidence="8">
    <location>
        <begin position="131"/>
        <end position="148"/>
    </location>
</feature>
<dbReference type="Gramene" id="QL10p051342:mrna">
    <property type="protein sequence ID" value="QL10p051342:mrna"/>
    <property type="gene ID" value="QL10p051342"/>
</dbReference>
<dbReference type="Pfam" id="PF11960">
    <property type="entry name" value="DUF3474"/>
    <property type="match status" value="1"/>
</dbReference>
<evidence type="ECO:0000256" key="4">
    <source>
        <dbReference type="ARBA" id="ARBA00022832"/>
    </source>
</evidence>
<name>A0A7N2MS97_QUELO</name>
<keyword evidence="11" id="KW-1185">Reference proteome</keyword>
<reference evidence="10 11" key="1">
    <citation type="journal article" date="2016" name="G3 (Bethesda)">
        <title>First Draft Assembly and Annotation of the Genome of a California Endemic Oak Quercus lobata Nee (Fagaceae).</title>
        <authorList>
            <person name="Sork V.L."/>
            <person name="Fitz-Gibbon S.T."/>
            <person name="Puiu D."/>
            <person name="Crepeau M."/>
            <person name="Gugger P.F."/>
            <person name="Sherman R."/>
            <person name="Stevens K."/>
            <person name="Langley C.H."/>
            <person name="Pellegrini M."/>
            <person name="Salzberg S.L."/>
        </authorList>
    </citation>
    <scope>NUCLEOTIDE SEQUENCE [LARGE SCALE GENOMIC DNA]</scope>
    <source>
        <strain evidence="10 11">cv. SW786</strain>
    </source>
</reference>